<dbReference type="InterPro" id="IPR026777">
    <property type="entry name" value="PRM1"/>
</dbReference>
<comment type="caution">
    <text evidence="11">Lacks conserved residue(s) required for the propagation of feature annotation.</text>
</comment>
<keyword evidence="9 11" id="KW-0472">Membrane</keyword>
<sequence length="617" mass="67132">MVTSYLQLGDRLSQIWLNKYTLCVTLVIAKLTISITSLQNQVTNTQQLLEAGIKTLELNFVHSVQMTPFYLNELGNFLIKESVEGALDGSLKLASLLISAAENVAKFMFDFYFGTYICLATSAVDGAVDVATNTTEKLIDFVNGSLSTVSKDLSEGVDELSDIVNKIIKAVAKIESLVTGDKGSADAQFKSVELSIGKLQNLTIPSSIDSKLEALSQNTPNFDTVMNRTQSEIAKPFELARSKIASLNVSSLVPRDALPAAQTPQNVSNPFPALSSELKDLCIALNKSLNITLIVITAILALVALAAMIPIAFSEMRQWFRLQQLKARIDAQRLCSEKHSSDPPLDAIECYQRVYHKWPVLLGEYISRKLSLQDGTQKRIQWCFAYALSPYCMTILLIGLCGIFVAISELAIVSVASRTLRSKASSAEIANIASCMDGILTTSLQEWALSANNYLNTTQQSINSEVFGWLYNASSALNETAAIALSDIDSAVADAFNGTLLYKPISGIVKCTIDKKLEKIQKAAVWVNTNAKLSFPPLDAVSLSKVFQSASNISNSTGFSDTTTSSIHLGSQARKSLQKILNQFKQIAITELIISSAILAIWIGQCLISVAIGFWIK</sequence>
<comment type="function">
    <text evidence="1 11">Involved in cell fusion during mating by stabilizing the plasma membrane fusion event.</text>
</comment>
<gene>
    <name evidence="12" type="ORF">LAMI_0F01750G</name>
</gene>
<evidence type="ECO:0000256" key="9">
    <source>
        <dbReference type="ARBA" id="ARBA00023136"/>
    </source>
</evidence>
<evidence type="ECO:0000256" key="5">
    <source>
        <dbReference type="ARBA" id="ARBA00022475"/>
    </source>
</evidence>
<keyword evidence="7 11" id="KW-0184">Conjugation</keyword>
<dbReference type="OrthoDB" id="5356111at2759"/>
<reference evidence="13" key="1">
    <citation type="submission" date="2016-03" db="EMBL/GenBank/DDBJ databases">
        <authorList>
            <person name="Devillers H."/>
        </authorList>
    </citation>
    <scope>NUCLEOTIDE SEQUENCE [LARGE SCALE GENOMIC DNA]</scope>
</reference>
<comment type="subcellular location">
    <subcellularLocation>
        <location evidence="2 11">Cell membrane</location>
        <topology evidence="2 11">Multi-pass membrane protein</topology>
    </subcellularLocation>
</comment>
<dbReference type="Proteomes" id="UP000191024">
    <property type="component" value="Chromosome F"/>
</dbReference>
<evidence type="ECO:0000313" key="13">
    <source>
        <dbReference type="Proteomes" id="UP000191024"/>
    </source>
</evidence>
<evidence type="ECO:0000313" key="12">
    <source>
        <dbReference type="EMBL" id="SCU95263.1"/>
    </source>
</evidence>
<feature type="transmembrane region" description="Helical" evidence="11">
    <location>
        <begin position="383"/>
        <end position="407"/>
    </location>
</feature>
<keyword evidence="5 11" id="KW-1003">Cell membrane</keyword>
<evidence type="ECO:0000256" key="7">
    <source>
        <dbReference type="ARBA" id="ARBA00022971"/>
    </source>
</evidence>
<evidence type="ECO:0000256" key="3">
    <source>
        <dbReference type="ARBA" id="ARBA00010780"/>
    </source>
</evidence>
<comment type="similarity">
    <text evidence="3 11">Belongs to the PRM1 family.</text>
</comment>
<evidence type="ECO:0000256" key="8">
    <source>
        <dbReference type="ARBA" id="ARBA00022989"/>
    </source>
</evidence>
<keyword evidence="6 11" id="KW-0812">Transmembrane</keyword>
<dbReference type="EMBL" id="LT598467">
    <property type="protein sequence ID" value="SCU95263.1"/>
    <property type="molecule type" value="Genomic_DNA"/>
</dbReference>
<keyword evidence="10" id="KW-0325">Glycoprotein</keyword>
<evidence type="ECO:0000256" key="11">
    <source>
        <dbReference type="RuleBase" id="RU366035"/>
    </source>
</evidence>
<dbReference type="STRING" id="1230905.A0A1G4JWG3"/>
<dbReference type="PANTHER" id="PTHR31030">
    <property type="entry name" value="PLASMA MEMBRANE FUSION PROTEIN PRM1"/>
    <property type="match status" value="1"/>
</dbReference>
<evidence type="ECO:0000256" key="1">
    <source>
        <dbReference type="ARBA" id="ARBA00002512"/>
    </source>
</evidence>
<evidence type="ECO:0000256" key="6">
    <source>
        <dbReference type="ARBA" id="ARBA00022692"/>
    </source>
</evidence>
<organism evidence="12 13">
    <name type="scientific">Lachancea mirantina</name>
    <dbReference type="NCBI Taxonomy" id="1230905"/>
    <lineage>
        <taxon>Eukaryota</taxon>
        <taxon>Fungi</taxon>
        <taxon>Dikarya</taxon>
        <taxon>Ascomycota</taxon>
        <taxon>Saccharomycotina</taxon>
        <taxon>Saccharomycetes</taxon>
        <taxon>Saccharomycetales</taxon>
        <taxon>Saccharomycetaceae</taxon>
        <taxon>Lachancea</taxon>
    </lineage>
</organism>
<keyword evidence="13" id="KW-1185">Reference proteome</keyword>
<evidence type="ECO:0000256" key="10">
    <source>
        <dbReference type="ARBA" id="ARBA00023180"/>
    </source>
</evidence>
<dbReference type="GO" id="GO:0032220">
    <property type="term" value="P:plasma membrane fusion involved in cytogamy"/>
    <property type="evidence" value="ECO:0007669"/>
    <property type="project" value="TreeGrafter"/>
</dbReference>
<dbReference type="GO" id="GO:0005886">
    <property type="term" value="C:plasma membrane"/>
    <property type="evidence" value="ECO:0007669"/>
    <property type="project" value="UniProtKB-SubCell"/>
</dbReference>
<evidence type="ECO:0000256" key="4">
    <source>
        <dbReference type="ARBA" id="ARBA00017621"/>
    </source>
</evidence>
<feature type="transmembrane region" description="Helical" evidence="11">
    <location>
        <begin position="592"/>
        <end position="616"/>
    </location>
</feature>
<accession>A0A1G4JWG3</accession>
<protein>
    <recommendedName>
        <fullName evidence="4 11">Plasma membrane fusion protein PRM1</fullName>
    </recommendedName>
</protein>
<evidence type="ECO:0000256" key="2">
    <source>
        <dbReference type="ARBA" id="ARBA00004651"/>
    </source>
</evidence>
<dbReference type="PANTHER" id="PTHR31030:SF1">
    <property type="entry name" value="PLASMA MEMBRANE FUSION PROTEIN PRM1"/>
    <property type="match status" value="1"/>
</dbReference>
<dbReference type="GO" id="GO:0043332">
    <property type="term" value="C:mating projection tip"/>
    <property type="evidence" value="ECO:0007669"/>
    <property type="project" value="UniProtKB-UniRule"/>
</dbReference>
<keyword evidence="8 11" id="KW-1133">Transmembrane helix</keyword>
<feature type="transmembrane region" description="Helical" evidence="11">
    <location>
        <begin position="291"/>
        <end position="313"/>
    </location>
</feature>
<dbReference type="AlphaFoldDB" id="A0A1G4JWG3"/>
<proteinExistence type="inferred from homology"/>
<name>A0A1G4JWG3_9SACH</name>